<feature type="region of interest" description="Disordered" evidence="1">
    <location>
        <begin position="49"/>
        <end position="73"/>
    </location>
</feature>
<dbReference type="HOGENOM" id="CLU_339476_0_0_1"/>
<dbReference type="Proteomes" id="UP000053319">
    <property type="component" value="Unassembled WGS sequence"/>
</dbReference>
<accession>R7SKU8</accession>
<feature type="region of interest" description="Disordered" evidence="1">
    <location>
        <begin position="307"/>
        <end position="380"/>
    </location>
</feature>
<reference evidence="2 3" key="1">
    <citation type="journal article" date="2012" name="Science">
        <title>The Paleozoic origin of enzymatic lignin decomposition reconstructed from 31 fungal genomes.</title>
        <authorList>
            <person name="Floudas D."/>
            <person name="Binder M."/>
            <person name="Riley R."/>
            <person name="Barry K."/>
            <person name="Blanchette R.A."/>
            <person name="Henrissat B."/>
            <person name="Martinez A.T."/>
            <person name="Otillar R."/>
            <person name="Spatafora J.W."/>
            <person name="Yadav J.S."/>
            <person name="Aerts A."/>
            <person name="Benoit I."/>
            <person name="Boyd A."/>
            <person name="Carlson A."/>
            <person name="Copeland A."/>
            <person name="Coutinho P.M."/>
            <person name="de Vries R.P."/>
            <person name="Ferreira P."/>
            <person name="Findley K."/>
            <person name="Foster B."/>
            <person name="Gaskell J."/>
            <person name="Glotzer D."/>
            <person name="Gorecki P."/>
            <person name="Heitman J."/>
            <person name="Hesse C."/>
            <person name="Hori C."/>
            <person name="Igarashi K."/>
            <person name="Jurgens J.A."/>
            <person name="Kallen N."/>
            <person name="Kersten P."/>
            <person name="Kohler A."/>
            <person name="Kuees U."/>
            <person name="Kumar T.K.A."/>
            <person name="Kuo A."/>
            <person name="LaButti K."/>
            <person name="Larrondo L.F."/>
            <person name="Lindquist E."/>
            <person name="Ling A."/>
            <person name="Lombard V."/>
            <person name="Lucas S."/>
            <person name="Lundell T."/>
            <person name="Martin R."/>
            <person name="McLaughlin D.J."/>
            <person name="Morgenstern I."/>
            <person name="Morin E."/>
            <person name="Murat C."/>
            <person name="Nagy L.G."/>
            <person name="Nolan M."/>
            <person name="Ohm R.A."/>
            <person name="Patyshakuliyeva A."/>
            <person name="Rokas A."/>
            <person name="Ruiz-Duenas F.J."/>
            <person name="Sabat G."/>
            <person name="Salamov A."/>
            <person name="Samejima M."/>
            <person name="Schmutz J."/>
            <person name="Slot J.C."/>
            <person name="St John F."/>
            <person name="Stenlid J."/>
            <person name="Sun H."/>
            <person name="Sun S."/>
            <person name="Syed K."/>
            <person name="Tsang A."/>
            <person name="Wiebenga A."/>
            <person name="Young D."/>
            <person name="Pisabarro A."/>
            <person name="Eastwood D.C."/>
            <person name="Martin F."/>
            <person name="Cullen D."/>
            <person name="Grigoriev I.V."/>
            <person name="Hibbett D.S."/>
        </authorList>
    </citation>
    <scope>NUCLEOTIDE SEQUENCE [LARGE SCALE GENOMIC DNA]</scope>
    <source>
        <strain evidence="2 3">LYAD-421 SS1</strain>
    </source>
</reference>
<name>R7SKU8_DICSQ</name>
<feature type="region of interest" description="Disordered" evidence="1">
    <location>
        <begin position="494"/>
        <end position="534"/>
    </location>
</feature>
<evidence type="ECO:0000313" key="3">
    <source>
        <dbReference type="Proteomes" id="UP000053319"/>
    </source>
</evidence>
<proteinExistence type="predicted"/>
<feature type="compositionally biased region" description="Low complexity" evidence="1">
    <location>
        <begin position="323"/>
        <end position="338"/>
    </location>
</feature>
<dbReference type="KEGG" id="dsq:DICSQDRAFT_141281"/>
<feature type="region of interest" description="Disordered" evidence="1">
    <location>
        <begin position="592"/>
        <end position="625"/>
    </location>
</feature>
<evidence type="ECO:0000313" key="2">
    <source>
        <dbReference type="EMBL" id="EJF56360.1"/>
    </source>
</evidence>
<dbReference type="GeneID" id="18836143"/>
<protein>
    <submittedName>
        <fullName evidence="2">Uncharacterized protein</fullName>
    </submittedName>
</protein>
<gene>
    <name evidence="2" type="ORF">DICSQDRAFT_141281</name>
</gene>
<organism evidence="2 3">
    <name type="scientific">Dichomitus squalens (strain LYAD-421)</name>
    <name type="common">Western red white-rot fungus</name>
    <dbReference type="NCBI Taxonomy" id="732165"/>
    <lineage>
        <taxon>Eukaryota</taxon>
        <taxon>Fungi</taxon>
        <taxon>Dikarya</taxon>
        <taxon>Basidiomycota</taxon>
        <taxon>Agaricomycotina</taxon>
        <taxon>Agaricomycetes</taxon>
        <taxon>Polyporales</taxon>
        <taxon>Polyporaceae</taxon>
        <taxon>Dichomitus</taxon>
    </lineage>
</organism>
<dbReference type="AlphaFoldDB" id="R7SKU8"/>
<sequence>MHTAKQVQKYFEKLRAKHRVTLDVQVKRELVETPLTLSHKVWSRVGPPAGDVLSGRAQDPPCSTGTGPQGAQEALSASISQISLPSSGPAWEKIASSSSPSAASQNILLLSTQAAPSHQKRKPNKKIARGGYNLMDDFFTHISKTPSRPQRLELLEKVRHSEGCEHYTLKSLTAYFYHLRTRKHRVPRSGAGANAEEPDSEFQSNKAALVKQEPYDDSLLVSPVSPDQDAPLPSPILVLSDFDGPAQSSTHIWSVAQQSPLTHQSASASMQSTLVQQPPLFPLTGLPLQSPPLVPFSYTILNSPVAQEKSPLPAPRPELRQLPPGAAEAPEPGSAAAATQATNHPSESDVAGDTSTGVLPPSPESDLSPETKTQPKSSRTYLAPEAHKLLEDYYVTVSMNPSKAEKAALASRVSAAIAAGVASAPSQVGRACEGDRAPDIPMSHNLTGAVTDAQIENSSALDVVSVSGCAIGMEHQSQQSSPASVENREFRSAIASEPGVPASEEAGSLSMEEAAGAQGNTPDISMSPDPHTSARDVQLADIDQGSGFAPAESHHQQSVLDAVRPHPHGSFQAAGKHTRELGVTVSARETIDTAPGSDVENDSAGAVLPDTDPIPEQKKPRNLPPEAHNILADYYATVGVKPSKADEVVLANQINAIPGCESFSARNVHRWFRANKYFKNGRCAVRKEDTASGGQRNAEQTLVGGVKVAVDSIACEAQDVPGGTAEAAIQDEAGQDSGKPDVPMLLNPDAAVLAVREEESVIPLFDSTYASMKDSISAGAMEPDTSPAVDYDANTILQLATQLQGVFARSPELHEDQPVTFARFAAWLETRNIGLCT</sequence>
<dbReference type="RefSeq" id="XP_007370867.1">
    <property type="nucleotide sequence ID" value="XM_007370805.1"/>
</dbReference>
<dbReference type="EMBL" id="JH719473">
    <property type="protein sequence ID" value="EJF56360.1"/>
    <property type="molecule type" value="Genomic_DNA"/>
</dbReference>
<evidence type="ECO:0000256" key="1">
    <source>
        <dbReference type="SAM" id="MobiDB-lite"/>
    </source>
</evidence>
<feature type="compositionally biased region" description="Polar residues" evidence="1">
    <location>
        <begin position="371"/>
        <end position="380"/>
    </location>
</feature>